<keyword evidence="3" id="KW-1185">Reference proteome</keyword>
<accession>A0A9J5WRJ2</accession>
<name>A0A9J5WRJ2_SOLCO</name>
<feature type="region of interest" description="Disordered" evidence="1">
    <location>
        <begin position="1"/>
        <end position="77"/>
    </location>
</feature>
<dbReference type="Proteomes" id="UP000824120">
    <property type="component" value="Chromosome 11"/>
</dbReference>
<dbReference type="EMBL" id="JACXVP010000011">
    <property type="protein sequence ID" value="KAG5577764.1"/>
    <property type="molecule type" value="Genomic_DNA"/>
</dbReference>
<evidence type="ECO:0000313" key="2">
    <source>
        <dbReference type="EMBL" id="KAG5577764.1"/>
    </source>
</evidence>
<feature type="compositionally biased region" description="Polar residues" evidence="1">
    <location>
        <begin position="57"/>
        <end position="77"/>
    </location>
</feature>
<organism evidence="2 3">
    <name type="scientific">Solanum commersonii</name>
    <name type="common">Commerson's wild potato</name>
    <name type="synonym">Commerson's nightshade</name>
    <dbReference type="NCBI Taxonomy" id="4109"/>
    <lineage>
        <taxon>Eukaryota</taxon>
        <taxon>Viridiplantae</taxon>
        <taxon>Streptophyta</taxon>
        <taxon>Embryophyta</taxon>
        <taxon>Tracheophyta</taxon>
        <taxon>Spermatophyta</taxon>
        <taxon>Magnoliopsida</taxon>
        <taxon>eudicotyledons</taxon>
        <taxon>Gunneridae</taxon>
        <taxon>Pentapetalae</taxon>
        <taxon>asterids</taxon>
        <taxon>lamiids</taxon>
        <taxon>Solanales</taxon>
        <taxon>Solanaceae</taxon>
        <taxon>Solanoideae</taxon>
        <taxon>Solaneae</taxon>
        <taxon>Solanum</taxon>
    </lineage>
</organism>
<gene>
    <name evidence="2" type="ORF">H5410_057898</name>
</gene>
<evidence type="ECO:0000313" key="3">
    <source>
        <dbReference type="Proteomes" id="UP000824120"/>
    </source>
</evidence>
<evidence type="ECO:0000256" key="1">
    <source>
        <dbReference type="SAM" id="MobiDB-lite"/>
    </source>
</evidence>
<feature type="compositionally biased region" description="Basic and acidic residues" evidence="1">
    <location>
        <begin position="29"/>
        <end position="47"/>
    </location>
</feature>
<comment type="caution">
    <text evidence="2">The sequence shown here is derived from an EMBL/GenBank/DDBJ whole genome shotgun (WGS) entry which is preliminary data.</text>
</comment>
<sequence length="77" mass="9000">MNTDEFAHVNETNFSHPDPIEINSNTPRNPEEVYERHYDNYRENEKIEIDEEDLDDPTTSPDLNSTEVSPQENNPPI</sequence>
<dbReference type="AlphaFoldDB" id="A0A9J5WRJ2"/>
<reference evidence="2 3" key="1">
    <citation type="submission" date="2020-09" db="EMBL/GenBank/DDBJ databases">
        <title>De no assembly of potato wild relative species, Solanum commersonii.</title>
        <authorList>
            <person name="Cho K."/>
        </authorList>
    </citation>
    <scope>NUCLEOTIDE SEQUENCE [LARGE SCALE GENOMIC DNA]</scope>
    <source>
        <strain evidence="2">LZ3.2</strain>
        <tissue evidence="2">Leaf</tissue>
    </source>
</reference>
<proteinExistence type="predicted"/>
<protein>
    <submittedName>
        <fullName evidence="2">Uncharacterized protein</fullName>
    </submittedName>
</protein>